<name>A0A166EVL3_9AGAM</name>
<dbReference type="Proteomes" id="UP000076798">
    <property type="component" value="Unassembled WGS sequence"/>
</dbReference>
<organism evidence="3 4">
    <name type="scientific">Sistotremastrum suecicum HHB10207 ss-3</name>
    <dbReference type="NCBI Taxonomy" id="1314776"/>
    <lineage>
        <taxon>Eukaryota</taxon>
        <taxon>Fungi</taxon>
        <taxon>Dikarya</taxon>
        <taxon>Basidiomycota</taxon>
        <taxon>Agaricomycotina</taxon>
        <taxon>Agaricomycetes</taxon>
        <taxon>Sistotremastrales</taxon>
        <taxon>Sistotremastraceae</taxon>
        <taxon>Sistotremastrum</taxon>
    </lineage>
</organism>
<sequence>MSTTTDRTPLLPQHTPRLEPRAISFPAKTRNVVGSSEDDGSANAHPEPLSHSSVPTDVEAAMPPVNAQGLPKISRECLLSEIQCYGKYIVAVLIVFGIGGVLIAFAIAGRRTSRS</sequence>
<keyword evidence="2" id="KW-0472">Membrane</keyword>
<keyword evidence="2" id="KW-1133">Transmembrane helix</keyword>
<accession>A0A166EVL3</accession>
<feature type="region of interest" description="Disordered" evidence="1">
    <location>
        <begin position="1"/>
        <end position="57"/>
    </location>
</feature>
<evidence type="ECO:0000313" key="4">
    <source>
        <dbReference type="Proteomes" id="UP000076798"/>
    </source>
</evidence>
<dbReference type="STRING" id="1314776.A0A166EVL3"/>
<proteinExistence type="predicted"/>
<keyword evidence="2" id="KW-0812">Transmembrane</keyword>
<dbReference type="OrthoDB" id="3223057at2759"/>
<keyword evidence="4" id="KW-1185">Reference proteome</keyword>
<evidence type="ECO:0000256" key="2">
    <source>
        <dbReference type="SAM" id="Phobius"/>
    </source>
</evidence>
<protein>
    <submittedName>
        <fullName evidence="3">Uncharacterized protein</fullName>
    </submittedName>
</protein>
<evidence type="ECO:0000313" key="3">
    <source>
        <dbReference type="EMBL" id="KZT39995.1"/>
    </source>
</evidence>
<dbReference type="EMBL" id="KV428038">
    <property type="protein sequence ID" value="KZT39995.1"/>
    <property type="molecule type" value="Genomic_DNA"/>
</dbReference>
<dbReference type="AlphaFoldDB" id="A0A166EVL3"/>
<reference evidence="3 4" key="1">
    <citation type="journal article" date="2016" name="Mol. Biol. Evol.">
        <title>Comparative Genomics of Early-Diverging Mushroom-Forming Fungi Provides Insights into the Origins of Lignocellulose Decay Capabilities.</title>
        <authorList>
            <person name="Nagy L.G."/>
            <person name="Riley R."/>
            <person name="Tritt A."/>
            <person name="Adam C."/>
            <person name="Daum C."/>
            <person name="Floudas D."/>
            <person name="Sun H."/>
            <person name="Yadav J.S."/>
            <person name="Pangilinan J."/>
            <person name="Larsson K.H."/>
            <person name="Matsuura K."/>
            <person name="Barry K."/>
            <person name="Labutti K."/>
            <person name="Kuo R."/>
            <person name="Ohm R.A."/>
            <person name="Bhattacharya S.S."/>
            <person name="Shirouzu T."/>
            <person name="Yoshinaga Y."/>
            <person name="Martin F.M."/>
            <person name="Grigoriev I.V."/>
            <person name="Hibbett D.S."/>
        </authorList>
    </citation>
    <scope>NUCLEOTIDE SEQUENCE [LARGE SCALE GENOMIC DNA]</scope>
    <source>
        <strain evidence="3 4">HHB10207 ss-3</strain>
    </source>
</reference>
<evidence type="ECO:0000256" key="1">
    <source>
        <dbReference type="SAM" id="MobiDB-lite"/>
    </source>
</evidence>
<feature type="transmembrane region" description="Helical" evidence="2">
    <location>
        <begin position="88"/>
        <end position="108"/>
    </location>
</feature>
<gene>
    <name evidence="3" type="ORF">SISSUDRAFT_1044776</name>
</gene>